<keyword evidence="2" id="KW-0732">Signal</keyword>
<name>A0ABQ4T6G9_METOR</name>
<evidence type="ECO:0008006" key="5">
    <source>
        <dbReference type="Google" id="ProtNLM"/>
    </source>
</evidence>
<gene>
    <name evidence="3" type="ORF">LKMONMHP_2070</name>
</gene>
<proteinExistence type="predicted"/>
<evidence type="ECO:0000256" key="1">
    <source>
        <dbReference type="SAM" id="MobiDB-lite"/>
    </source>
</evidence>
<feature type="signal peptide" evidence="2">
    <location>
        <begin position="1"/>
        <end position="20"/>
    </location>
</feature>
<accession>A0ABQ4T6G9</accession>
<feature type="region of interest" description="Disordered" evidence="1">
    <location>
        <begin position="20"/>
        <end position="40"/>
    </location>
</feature>
<dbReference type="EMBL" id="BPQV01000005">
    <property type="protein sequence ID" value="GJE27213.1"/>
    <property type="molecule type" value="Genomic_DNA"/>
</dbReference>
<evidence type="ECO:0000313" key="4">
    <source>
        <dbReference type="Proteomes" id="UP001055156"/>
    </source>
</evidence>
<organism evidence="3 4">
    <name type="scientific">Methylobacterium organophilum</name>
    <dbReference type="NCBI Taxonomy" id="410"/>
    <lineage>
        <taxon>Bacteria</taxon>
        <taxon>Pseudomonadati</taxon>
        <taxon>Pseudomonadota</taxon>
        <taxon>Alphaproteobacteria</taxon>
        <taxon>Hyphomicrobiales</taxon>
        <taxon>Methylobacteriaceae</taxon>
        <taxon>Methylobacterium</taxon>
    </lineage>
</organism>
<reference evidence="3" key="1">
    <citation type="journal article" date="2021" name="Front. Microbiol.">
        <title>Comprehensive Comparative Genomics and Phenotyping of Methylobacterium Species.</title>
        <authorList>
            <person name="Alessa O."/>
            <person name="Ogura Y."/>
            <person name="Fujitani Y."/>
            <person name="Takami H."/>
            <person name="Hayashi T."/>
            <person name="Sahin N."/>
            <person name="Tani A."/>
        </authorList>
    </citation>
    <scope>NUCLEOTIDE SEQUENCE</scope>
    <source>
        <strain evidence="3">NBRC 15689</strain>
    </source>
</reference>
<comment type="caution">
    <text evidence="3">The sequence shown here is derived from an EMBL/GenBank/DDBJ whole genome shotgun (WGS) entry which is preliminary data.</text>
</comment>
<dbReference type="Proteomes" id="UP001055156">
    <property type="component" value="Unassembled WGS sequence"/>
</dbReference>
<protein>
    <recommendedName>
        <fullName evidence="5">TIGR03759 family integrating conjugative element protein</fullName>
    </recommendedName>
</protein>
<reference evidence="3" key="2">
    <citation type="submission" date="2021-08" db="EMBL/GenBank/DDBJ databases">
        <authorList>
            <person name="Tani A."/>
            <person name="Ola A."/>
            <person name="Ogura Y."/>
            <person name="Katsura K."/>
            <person name="Hayashi T."/>
        </authorList>
    </citation>
    <scope>NUCLEOTIDE SEQUENCE</scope>
    <source>
        <strain evidence="3">NBRC 15689</strain>
    </source>
</reference>
<feature type="chain" id="PRO_5046023863" description="TIGR03759 family integrating conjugative element protein" evidence="2">
    <location>
        <begin position="21"/>
        <end position="114"/>
    </location>
</feature>
<evidence type="ECO:0000313" key="3">
    <source>
        <dbReference type="EMBL" id="GJE27213.1"/>
    </source>
</evidence>
<evidence type="ECO:0000256" key="2">
    <source>
        <dbReference type="SAM" id="SignalP"/>
    </source>
</evidence>
<dbReference type="RefSeq" id="WP_238311067.1">
    <property type="nucleotide sequence ID" value="NZ_BPQV01000005.1"/>
</dbReference>
<keyword evidence="4" id="KW-1185">Reference proteome</keyword>
<sequence length="114" mass="12953">MRLLITTVLFFAAFARPSLAQDPQDAPSVTPEQRRSVSDERAAEIRAVLAQARKRQESVDRQNTDLWARWTHAVCIGCDPTPKGLRIVHTYPHRVLKGIPAAEDDRRERLGLRI</sequence>